<comment type="caution">
    <text evidence="1">The sequence shown here is derived from an EMBL/GenBank/DDBJ whole genome shotgun (WGS) entry which is preliminary data.</text>
</comment>
<sequence length="151" mass="17264">MAAQVDDTVTDPQPFVPILTVMADYGNAPFLWLVNKPDQGGVGPNLCDGTSWDESLPMSEGLWRKFADWAIEFDRTSFYSDDFDASSWDLQAFHERGLQLARWLKEEVEETYRVTYMKPAEDPNDHQDERREILATGELLALPSFGRMQAK</sequence>
<dbReference type="AlphaFoldDB" id="A0AA42W6D9"/>
<protein>
    <submittedName>
        <fullName evidence="1">Uncharacterized protein</fullName>
    </submittedName>
</protein>
<evidence type="ECO:0000313" key="1">
    <source>
        <dbReference type="EMBL" id="MDH2007293.1"/>
    </source>
</evidence>
<proteinExistence type="predicted"/>
<gene>
    <name evidence="1" type="ORF">N5J23_17450</name>
</gene>
<accession>A0AA42W6D9</accession>
<dbReference type="RefSeq" id="WP_279852065.1">
    <property type="nucleotide sequence ID" value="NZ_JAOCIA010000061.1"/>
</dbReference>
<dbReference type="Proteomes" id="UP001161294">
    <property type="component" value="Unassembled WGS sequence"/>
</dbReference>
<evidence type="ECO:0000313" key="2">
    <source>
        <dbReference type="Proteomes" id="UP001161294"/>
    </source>
</evidence>
<organism evidence="1 2">
    <name type="scientific">Comamonas aquatica</name>
    <dbReference type="NCBI Taxonomy" id="225991"/>
    <lineage>
        <taxon>Bacteria</taxon>
        <taxon>Pseudomonadati</taxon>
        <taxon>Pseudomonadota</taxon>
        <taxon>Betaproteobacteria</taxon>
        <taxon>Burkholderiales</taxon>
        <taxon>Comamonadaceae</taxon>
        <taxon>Comamonas</taxon>
    </lineage>
</organism>
<name>A0AA42W6D9_9BURK</name>
<reference evidence="1" key="1">
    <citation type="submission" date="2022-09" db="EMBL/GenBank/DDBJ databases">
        <title>Intensive care unit water sources are persistently colonized with multi-drug resistant bacteria and are the site of extensive horizontal gene transfer of antibiotic resistance genes.</title>
        <authorList>
            <person name="Diorio-Toth L."/>
        </authorList>
    </citation>
    <scope>NUCLEOTIDE SEQUENCE</scope>
    <source>
        <strain evidence="1">GD03686</strain>
    </source>
</reference>
<dbReference type="EMBL" id="JAOCJW010000058">
    <property type="protein sequence ID" value="MDH2007293.1"/>
    <property type="molecule type" value="Genomic_DNA"/>
</dbReference>